<dbReference type="Pfam" id="PF00775">
    <property type="entry name" value="Dioxygenase_C"/>
    <property type="match status" value="1"/>
</dbReference>
<dbReference type="Gene3D" id="2.60.130.10">
    <property type="entry name" value="Aromatic compound dioxygenase"/>
    <property type="match status" value="1"/>
</dbReference>
<dbReference type="PANTHER" id="PTHR34315:SF2">
    <property type="entry name" value="ANCHORED DIOXYGENASE, PUTATIVE (AFU_ORTHOLOGUE AFUA_3G01800)-RELATED"/>
    <property type="match status" value="1"/>
</dbReference>
<feature type="region of interest" description="Disordered" evidence="1">
    <location>
        <begin position="366"/>
        <end position="391"/>
    </location>
</feature>
<sequence>MVRITTLIGCLAATASVATAHPGEKHDHMQFKRQLQARDDFAFNARRSLEQCEGSEAHKKLMKKNVKRRANILSQLREKRGITSHPPMKYRRDLATLQEFEDVNHNMTGSVCYTKDTSPSVIFSANTSCLLTPEVTSGPYYVTGELIRSDVKENLFSDGVDLYLDVQYIDISTCGGVENVYVDIWNANATGVYSGISTSGNYAADGYNSTYLRGIQVTDEDGVVAFESIFPGHYDGRATHTHLLAHMNSTVYPNNTITGGRVSHIGQLFYPEDLRSDVEAIYPYTSNTQDITSNDDDMWSIVQAADEYDPFPEFVYLGEDVSDGLLAWIQIGINTTVDYSDDDYYSVAAYIEADGGHANSDSFIGGGGGGDMGGNGTMTGEMPTGTAPPTS</sequence>
<feature type="domain" description="Intradiol ring-cleavage dioxygenases" evidence="3">
    <location>
        <begin position="157"/>
        <end position="238"/>
    </location>
</feature>
<dbReference type="InterPro" id="IPR000627">
    <property type="entry name" value="Intradiol_dOase_C"/>
</dbReference>
<evidence type="ECO:0000313" key="4">
    <source>
        <dbReference type="EMBL" id="KAJ2895239.1"/>
    </source>
</evidence>
<dbReference type="EMBL" id="JAKWBI020000416">
    <property type="protein sequence ID" value="KAJ2895239.1"/>
    <property type="molecule type" value="Genomic_DNA"/>
</dbReference>
<dbReference type="GO" id="GO:0008199">
    <property type="term" value="F:ferric iron binding"/>
    <property type="evidence" value="ECO:0007669"/>
    <property type="project" value="InterPro"/>
</dbReference>
<proteinExistence type="predicted"/>
<organism evidence="4 5">
    <name type="scientific">Zalerion maritima</name>
    <dbReference type="NCBI Taxonomy" id="339359"/>
    <lineage>
        <taxon>Eukaryota</taxon>
        <taxon>Fungi</taxon>
        <taxon>Dikarya</taxon>
        <taxon>Ascomycota</taxon>
        <taxon>Pezizomycotina</taxon>
        <taxon>Sordariomycetes</taxon>
        <taxon>Lulworthiomycetidae</taxon>
        <taxon>Lulworthiales</taxon>
        <taxon>Lulworthiaceae</taxon>
        <taxon>Zalerion</taxon>
    </lineage>
</organism>
<feature type="compositionally biased region" description="Low complexity" evidence="1">
    <location>
        <begin position="378"/>
        <end position="391"/>
    </location>
</feature>
<dbReference type="SUPFAM" id="SSF49482">
    <property type="entry name" value="Aromatic compound dioxygenase"/>
    <property type="match status" value="1"/>
</dbReference>
<dbReference type="AlphaFoldDB" id="A0AAD5WNA5"/>
<keyword evidence="4" id="KW-0560">Oxidoreductase</keyword>
<reference evidence="4" key="1">
    <citation type="submission" date="2022-07" db="EMBL/GenBank/DDBJ databases">
        <title>Draft genome sequence of Zalerion maritima ATCC 34329, a (micro)plastics degrading marine fungus.</title>
        <authorList>
            <person name="Paco A."/>
            <person name="Goncalves M.F.M."/>
            <person name="Rocha-Santos T.A.P."/>
            <person name="Alves A."/>
        </authorList>
    </citation>
    <scope>NUCLEOTIDE SEQUENCE</scope>
    <source>
        <strain evidence="4">ATCC 34329</strain>
    </source>
</reference>
<dbReference type="CDD" id="cd03457">
    <property type="entry name" value="intradiol_dioxygenase_like"/>
    <property type="match status" value="1"/>
</dbReference>
<dbReference type="InterPro" id="IPR015889">
    <property type="entry name" value="Intradiol_dOase_core"/>
</dbReference>
<dbReference type="PANTHER" id="PTHR34315">
    <property type="match status" value="1"/>
</dbReference>
<keyword evidence="4" id="KW-0223">Dioxygenase</keyword>
<keyword evidence="2" id="KW-0732">Signal</keyword>
<evidence type="ECO:0000256" key="1">
    <source>
        <dbReference type="SAM" id="MobiDB-lite"/>
    </source>
</evidence>
<evidence type="ECO:0000259" key="3">
    <source>
        <dbReference type="Pfam" id="PF00775"/>
    </source>
</evidence>
<dbReference type="GO" id="GO:0016702">
    <property type="term" value="F:oxidoreductase activity, acting on single donors with incorporation of molecular oxygen, incorporation of two atoms of oxygen"/>
    <property type="evidence" value="ECO:0007669"/>
    <property type="project" value="InterPro"/>
</dbReference>
<gene>
    <name evidence="4" type="ORF">MKZ38_006739</name>
</gene>
<comment type="caution">
    <text evidence="4">The sequence shown here is derived from an EMBL/GenBank/DDBJ whole genome shotgun (WGS) entry which is preliminary data.</text>
</comment>
<evidence type="ECO:0000313" key="5">
    <source>
        <dbReference type="Proteomes" id="UP001201980"/>
    </source>
</evidence>
<protein>
    <submittedName>
        <fullName evidence="4">Aromatic compound dioxygenase</fullName>
    </submittedName>
</protein>
<dbReference type="Proteomes" id="UP001201980">
    <property type="component" value="Unassembled WGS sequence"/>
</dbReference>
<name>A0AAD5WNA5_9PEZI</name>
<evidence type="ECO:0000256" key="2">
    <source>
        <dbReference type="SAM" id="SignalP"/>
    </source>
</evidence>
<keyword evidence="5" id="KW-1185">Reference proteome</keyword>
<feature type="compositionally biased region" description="Gly residues" evidence="1">
    <location>
        <begin position="366"/>
        <end position="377"/>
    </location>
</feature>
<accession>A0AAD5WNA5</accession>
<feature type="chain" id="PRO_5042187716" evidence="2">
    <location>
        <begin position="21"/>
        <end position="391"/>
    </location>
</feature>
<feature type="signal peptide" evidence="2">
    <location>
        <begin position="1"/>
        <end position="20"/>
    </location>
</feature>